<comment type="caution">
    <text evidence="1">The sequence shown here is derived from an EMBL/GenBank/DDBJ whole genome shotgun (WGS) entry which is preliminary data.</text>
</comment>
<dbReference type="PANTHER" id="PTHR47160">
    <property type="entry name" value="PUTATIVE-RELATED"/>
    <property type="match status" value="1"/>
</dbReference>
<evidence type="ECO:0000313" key="2">
    <source>
        <dbReference type="Proteomes" id="UP001217089"/>
    </source>
</evidence>
<dbReference type="Proteomes" id="UP001217089">
    <property type="component" value="Unassembled WGS sequence"/>
</dbReference>
<reference evidence="1 2" key="1">
    <citation type="submission" date="2022-12" db="EMBL/GenBank/DDBJ databases">
        <title>Chromosome-level genome of Tegillarca granosa.</title>
        <authorList>
            <person name="Kim J."/>
        </authorList>
    </citation>
    <scope>NUCLEOTIDE SEQUENCE [LARGE SCALE GENOMIC DNA]</scope>
    <source>
        <strain evidence="1">Teg-2019</strain>
        <tissue evidence="1">Adductor muscle</tissue>
    </source>
</reference>
<dbReference type="PANTHER" id="PTHR47160:SF10">
    <property type="entry name" value="MULE TRANSPOSASE DOMAIN-CONTAINING PROTEIN"/>
    <property type="match status" value="1"/>
</dbReference>
<accession>A0ABQ9E8B5</accession>
<organism evidence="1 2">
    <name type="scientific">Tegillarca granosa</name>
    <name type="common">Malaysian cockle</name>
    <name type="synonym">Anadara granosa</name>
    <dbReference type="NCBI Taxonomy" id="220873"/>
    <lineage>
        <taxon>Eukaryota</taxon>
        <taxon>Metazoa</taxon>
        <taxon>Spiralia</taxon>
        <taxon>Lophotrochozoa</taxon>
        <taxon>Mollusca</taxon>
        <taxon>Bivalvia</taxon>
        <taxon>Autobranchia</taxon>
        <taxon>Pteriomorphia</taxon>
        <taxon>Arcoida</taxon>
        <taxon>Arcoidea</taxon>
        <taxon>Arcidae</taxon>
        <taxon>Tegillarca</taxon>
    </lineage>
</organism>
<keyword evidence="2" id="KW-1185">Reference proteome</keyword>
<evidence type="ECO:0008006" key="3">
    <source>
        <dbReference type="Google" id="ProtNLM"/>
    </source>
</evidence>
<gene>
    <name evidence="1" type="ORF">KUTeg_023608</name>
</gene>
<evidence type="ECO:0000313" key="1">
    <source>
        <dbReference type="EMBL" id="KAJ8299548.1"/>
    </source>
</evidence>
<proteinExistence type="predicted"/>
<name>A0ABQ9E8B5_TEGGR</name>
<protein>
    <recommendedName>
        <fullName evidence="3">MULE transposase domain-containing protein</fullName>
    </recommendedName>
</protein>
<sequence>MGTVENLQHLASASAIFCDGTFYTRPTIFHQLYTIHAMVNVYLDCYQGKGRTFMFVFFSEIQRIATENNINIQPDAVFLDFEIASRNAVKNIFLGVVIKSCFFHYTQCIWRKTQAYGLQIPYRENEDVKRLVRHSSSCSDA</sequence>
<dbReference type="EMBL" id="JARBDR010000921">
    <property type="protein sequence ID" value="KAJ8299548.1"/>
    <property type="molecule type" value="Genomic_DNA"/>
</dbReference>